<dbReference type="OrthoDB" id="9790578at2"/>
<gene>
    <name evidence="1" type="ordered locus">Caka_1432</name>
</gene>
<proteinExistence type="predicted"/>
<evidence type="ECO:0000313" key="1">
    <source>
        <dbReference type="EMBL" id="ADE54451.1"/>
    </source>
</evidence>
<dbReference type="HOGENOM" id="CLU_053604_0_0_0"/>
<sequence length="296" mass="34161">MIQIGTVQLSSEEWRQAARLHFTRAQEWTQPYRERRDKGQLHPIYDFLFIYYRISPGQLESWHPGVGVHLSDAQASDGFSSKHYRHSETGCEIDPHLIPEKAILRLRQAHQLCSAVINRPPQFGCFGMHEWAMVYRGDSDGEIRHGEKLPLRVTQDTINHFVETQPIRCSHFDAFRFFTPSACQFNRVQPAKDSRLELEQAGCLHTNMDLYKLAGQCMPWVGSQLLWNCFQYAVKARQLDMQASAYDCSSLGFDSVPVETPEGRAIYKERQQALSAEAQKLRSELIQQLDRILNAY</sequence>
<dbReference type="Proteomes" id="UP000000925">
    <property type="component" value="Chromosome"/>
</dbReference>
<evidence type="ECO:0008006" key="3">
    <source>
        <dbReference type="Google" id="ProtNLM"/>
    </source>
</evidence>
<reference evidence="1 2" key="1">
    <citation type="journal article" date="2010" name="Stand. Genomic Sci.">
        <title>Complete genome sequence of Coraliomargarita akajimensis type strain (04OKA010-24).</title>
        <authorList>
            <person name="Mavromatis K."/>
            <person name="Abt B."/>
            <person name="Brambilla E."/>
            <person name="Lapidus A."/>
            <person name="Copeland A."/>
            <person name="Deshpande S."/>
            <person name="Nolan M."/>
            <person name="Lucas S."/>
            <person name="Tice H."/>
            <person name="Cheng J.F."/>
            <person name="Han C."/>
            <person name="Detter J.C."/>
            <person name="Woyke T."/>
            <person name="Goodwin L."/>
            <person name="Pitluck S."/>
            <person name="Held B."/>
            <person name="Brettin T."/>
            <person name="Tapia R."/>
            <person name="Ivanova N."/>
            <person name="Mikhailova N."/>
            <person name="Pati A."/>
            <person name="Liolios K."/>
            <person name="Chen A."/>
            <person name="Palaniappan K."/>
            <person name="Land M."/>
            <person name="Hauser L."/>
            <person name="Chang Y.J."/>
            <person name="Jeffries C.D."/>
            <person name="Rohde M."/>
            <person name="Goker M."/>
            <person name="Bristow J."/>
            <person name="Eisen J.A."/>
            <person name="Markowitz V."/>
            <person name="Hugenholtz P."/>
            <person name="Klenk H.P."/>
            <person name="Kyrpides N.C."/>
        </authorList>
    </citation>
    <scope>NUCLEOTIDE SEQUENCE [LARGE SCALE GENOMIC DNA]</scope>
    <source>
        <strain evidence="2">DSM 45221 / IAM 15411 / JCM 23193 / KCTC 12865</strain>
    </source>
</reference>
<dbReference type="KEGG" id="caa:Caka_1432"/>
<name>D5EJ52_CORAD</name>
<dbReference type="eggNOG" id="ENOG502Z7SZ">
    <property type="taxonomic scope" value="Bacteria"/>
</dbReference>
<accession>D5EJ52</accession>
<evidence type="ECO:0000313" key="2">
    <source>
        <dbReference type="Proteomes" id="UP000000925"/>
    </source>
</evidence>
<dbReference type="EMBL" id="CP001998">
    <property type="protein sequence ID" value="ADE54451.1"/>
    <property type="molecule type" value="Genomic_DNA"/>
</dbReference>
<protein>
    <recommendedName>
        <fullName evidence="3">3-methyladenine DNA glycosylase</fullName>
    </recommendedName>
</protein>
<keyword evidence="2" id="KW-1185">Reference proteome</keyword>
<dbReference type="STRING" id="583355.Caka_1432"/>
<organism evidence="1 2">
    <name type="scientific">Coraliomargarita akajimensis (strain DSM 45221 / IAM 15411 / JCM 23193 / KCTC 12865 / 04OKA010-24)</name>
    <dbReference type="NCBI Taxonomy" id="583355"/>
    <lineage>
        <taxon>Bacteria</taxon>
        <taxon>Pseudomonadati</taxon>
        <taxon>Verrucomicrobiota</taxon>
        <taxon>Opitutia</taxon>
        <taxon>Puniceicoccales</taxon>
        <taxon>Coraliomargaritaceae</taxon>
        <taxon>Coraliomargarita</taxon>
    </lineage>
</organism>
<dbReference type="RefSeq" id="WP_013043173.1">
    <property type="nucleotide sequence ID" value="NC_014008.1"/>
</dbReference>
<dbReference type="AlphaFoldDB" id="D5EJ52"/>